<dbReference type="Proteomes" id="UP000007875">
    <property type="component" value="Unassembled WGS sequence"/>
</dbReference>
<evidence type="ECO:0000313" key="1">
    <source>
        <dbReference type="Ensembl" id="ENSCSAVP00000019702.1"/>
    </source>
</evidence>
<protein>
    <submittedName>
        <fullName evidence="1">Uncharacterized protein</fullName>
    </submittedName>
</protein>
<name>H2ZQ36_CIOSA</name>
<dbReference type="InParanoid" id="H2ZQ36"/>
<dbReference type="HOGENOM" id="CLU_2928567_0_0_1"/>
<accession>H2ZQ36</accession>
<reference evidence="1" key="3">
    <citation type="submission" date="2025-09" db="UniProtKB">
        <authorList>
            <consortium name="Ensembl"/>
        </authorList>
    </citation>
    <scope>IDENTIFICATION</scope>
</reference>
<dbReference type="AlphaFoldDB" id="H2ZQ36"/>
<evidence type="ECO:0000313" key="2">
    <source>
        <dbReference type="Proteomes" id="UP000007875"/>
    </source>
</evidence>
<organism evidence="1 2">
    <name type="scientific">Ciona savignyi</name>
    <name type="common">Pacific transparent sea squirt</name>
    <dbReference type="NCBI Taxonomy" id="51511"/>
    <lineage>
        <taxon>Eukaryota</taxon>
        <taxon>Metazoa</taxon>
        <taxon>Chordata</taxon>
        <taxon>Tunicata</taxon>
        <taxon>Ascidiacea</taxon>
        <taxon>Phlebobranchia</taxon>
        <taxon>Cionidae</taxon>
        <taxon>Ciona</taxon>
    </lineage>
</organism>
<sequence length="61" mass="7336">AKTCFRSWQNLQAIPHPQFVVKCFKFSGSLARYFPGHMTNWSERLYEIFLHELKLEMESKK</sequence>
<keyword evidence="2" id="KW-1185">Reference proteome</keyword>
<proteinExistence type="predicted"/>
<dbReference type="Ensembl" id="ENSCSAVT00000019914.1">
    <property type="protein sequence ID" value="ENSCSAVP00000019702.1"/>
    <property type="gene ID" value="ENSCSAVG00000011551.1"/>
</dbReference>
<reference evidence="2" key="1">
    <citation type="submission" date="2003-08" db="EMBL/GenBank/DDBJ databases">
        <authorList>
            <person name="Birren B."/>
            <person name="Nusbaum C."/>
            <person name="Abebe A."/>
            <person name="Abouelleil A."/>
            <person name="Adekoya E."/>
            <person name="Ait-zahra M."/>
            <person name="Allen N."/>
            <person name="Allen T."/>
            <person name="An P."/>
            <person name="Anderson M."/>
            <person name="Anderson S."/>
            <person name="Arachchi H."/>
            <person name="Armbruster J."/>
            <person name="Bachantsang P."/>
            <person name="Baldwin J."/>
            <person name="Barry A."/>
            <person name="Bayul T."/>
            <person name="Blitshsteyn B."/>
            <person name="Bloom T."/>
            <person name="Blye J."/>
            <person name="Boguslavskiy L."/>
            <person name="Borowsky M."/>
            <person name="Boukhgalter B."/>
            <person name="Brunache A."/>
            <person name="Butler J."/>
            <person name="Calixte N."/>
            <person name="Calvo S."/>
            <person name="Camarata J."/>
            <person name="Campo K."/>
            <person name="Chang J."/>
            <person name="Cheshatsang Y."/>
            <person name="Citroen M."/>
            <person name="Collymore A."/>
            <person name="Considine T."/>
            <person name="Cook A."/>
            <person name="Cooke P."/>
            <person name="Corum B."/>
            <person name="Cuomo C."/>
            <person name="David R."/>
            <person name="Dawoe T."/>
            <person name="Degray S."/>
            <person name="Dodge S."/>
            <person name="Dooley K."/>
            <person name="Dorje P."/>
            <person name="Dorjee K."/>
            <person name="Dorris L."/>
            <person name="Duffey N."/>
            <person name="Dupes A."/>
            <person name="Elkins T."/>
            <person name="Engels R."/>
            <person name="Erickson J."/>
            <person name="Farina A."/>
            <person name="Faro S."/>
            <person name="Ferreira P."/>
            <person name="Fischer H."/>
            <person name="Fitzgerald M."/>
            <person name="Foley K."/>
            <person name="Gage D."/>
            <person name="Galagan J."/>
            <person name="Gearin G."/>
            <person name="Gnerre S."/>
            <person name="Gnirke A."/>
            <person name="Goyette A."/>
            <person name="Graham J."/>
            <person name="Grandbois E."/>
            <person name="Gyaltsen K."/>
            <person name="Hafez N."/>
            <person name="Hagopian D."/>
            <person name="Hagos B."/>
            <person name="Hall J."/>
            <person name="Hatcher B."/>
            <person name="Heller A."/>
            <person name="Higgins H."/>
            <person name="Honan T."/>
            <person name="Horn A."/>
            <person name="Houde N."/>
            <person name="Hughes L."/>
            <person name="Hulme W."/>
            <person name="Husby E."/>
            <person name="Iliev I."/>
            <person name="Jaffe D."/>
            <person name="Jones C."/>
            <person name="Kamal M."/>
            <person name="Kamat A."/>
            <person name="Kamvysselis M."/>
            <person name="Karlsson E."/>
            <person name="Kells C."/>
            <person name="Kieu A."/>
            <person name="Kisner P."/>
            <person name="Kodira C."/>
            <person name="Kulbokas E."/>
            <person name="Labutti K."/>
            <person name="Lama D."/>
            <person name="Landers T."/>
            <person name="Leger J."/>
            <person name="Levine S."/>
            <person name="Lewis D."/>
            <person name="Lewis T."/>
            <person name="Lindblad-toh K."/>
            <person name="Liu X."/>
            <person name="Lokyitsang T."/>
            <person name="Lokyitsang Y."/>
            <person name="Lucien O."/>
            <person name="Lui A."/>
            <person name="Ma L.J."/>
            <person name="Mabbitt R."/>
            <person name="Macdonald J."/>
            <person name="Maclean C."/>
            <person name="Major J."/>
            <person name="Manning J."/>
            <person name="Marabella R."/>
            <person name="Maru K."/>
            <person name="Matthews C."/>
            <person name="Mauceli E."/>
            <person name="Mccarthy M."/>
            <person name="Mcdonough S."/>
            <person name="Mcghee T."/>
            <person name="Meldrim J."/>
            <person name="Meneus L."/>
            <person name="Mesirov J."/>
            <person name="Mihalev A."/>
            <person name="Mihova T."/>
            <person name="Mikkelsen T."/>
            <person name="Mlenga V."/>
            <person name="Moru K."/>
            <person name="Mozes J."/>
            <person name="Mulrain L."/>
            <person name="Munson G."/>
            <person name="Naylor J."/>
            <person name="Newes C."/>
            <person name="Nguyen C."/>
            <person name="Nguyen N."/>
            <person name="Nguyen T."/>
            <person name="Nicol R."/>
            <person name="Nielsen C."/>
            <person name="Nizzari M."/>
            <person name="Norbu C."/>
            <person name="Norbu N."/>
            <person name="O'donnell P."/>
            <person name="Okoawo O."/>
            <person name="O'leary S."/>
            <person name="Omotosho B."/>
            <person name="O'neill K."/>
            <person name="Osman S."/>
            <person name="Parker S."/>
            <person name="Perrin D."/>
            <person name="Phunkhang P."/>
            <person name="Piqani B."/>
            <person name="Purcell S."/>
            <person name="Rachupka T."/>
            <person name="Ramasamy U."/>
            <person name="Rameau R."/>
            <person name="Ray V."/>
            <person name="Raymond C."/>
            <person name="Retta R."/>
            <person name="Richardson S."/>
            <person name="Rise C."/>
            <person name="Rodriguez J."/>
            <person name="Rogers J."/>
            <person name="Rogov P."/>
            <person name="Rutman M."/>
            <person name="Schupbach R."/>
            <person name="Seaman C."/>
            <person name="Settipalli S."/>
            <person name="Sharpe T."/>
            <person name="Sheridan J."/>
            <person name="Sherpa N."/>
            <person name="Shi J."/>
            <person name="Smirnov S."/>
            <person name="Smith C."/>
            <person name="Sougnez C."/>
            <person name="Spencer B."/>
            <person name="Stalker J."/>
            <person name="Stange-thomann N."/>
            <person name="Stavropoulos S."/>
            <person name="Stetson K."/>
            <person name="Stone C."/>
            <person name="Stone S."/>
            <person name="Stubbs M."/>
            <person name="Talamas J."/>
            <person name="Tchuinga P."/>
            <person name="Tenzing P."/>
            <person name="Tesfaye S."/>
            <person name="Theodore J."/>
            <person name="Thoulutsang Y."/>
            <person name="Topham K."/>
            <person name="Towey S."/>
            <person name="Tsamla T."/>
            <person name="Tsomo N."/>
            <person name="Vallee D."/>
            <person name="Vassiliev H."/>
            <person name="Venkataraman V."/>
            <person name="Vinson J."/>
            <person name="Vo A."/>
            <person name="Wade C."/>
            <person name="Wang S."/>
            <person name="Wangchuk T."/>
            <person name="Wangdi T."/>
            <person name="Whittaker C."/>
            <person name="Wilkinson J."/>
            <person name="Wu Y."/>
            <person name="Wyman D."/>
            <person name="Yadav S."/>
            <person name="Yang S."/>
            <person name="Yang X."/>
            <person name="Yeager S."/>
            <person name="Yee E."/>
            <person name="Young G."/>
            <person name="Zainoun J."/>
            <person name="Zembeck L."/>
            <person name="Zimmer A."/>
            <person name="Zody M."/>
            <person name="Lander E."/>
        </authorList>
    </citation>
    <scope>NUCLEOTIDE SEQUENCE [LARGE SCALE GENOMIC DNA]</scope>
</reference>
<reference evidence="1" key="2">
    <citation type="submission" date="2025-08" db="UniProtKB">
        <authorList>
            <consortium name="Ensembl"/>
        </authorList>
    </citation>
    <scope>IDENTIFICATION</scope>
</reference>